<evidence type="ECO:0000313" key="1">
    <source>
        <dbReference type="EMBL" id="RBP97293.1"/>
    </source>
</evidence>
<evidence type="ECO:0000313" key="2">
    <source>
        <dbReference type="Proteomes" id="UP000252530"/>
    </source>
</evidence>
<dbReference type="EMBL" id="PDCG01000010">
    <property type="protein sequence ID" value="RBP97293.1"/>
    <property type="molecule type" value="Genomic_DNA"/>
</dbReference>
<comment type="caution">
    <text evidence="1">The sequence shown here is derived from an EMBL/GenBank/DDBJ whole genome shotgun (WGS) entry which is preliminary data.</text>
</comment>
<keyword evidence="2" id="KW-1185">Reference proteome</keyword>
<protein>
    <recommendedName>
        <fullName evidence="3">Poly(Hydroxyalcanoate) granule associated protein</fullName>
    </recommendedName>
</protein>
<organism evidence="1 2">
    <name type="scientific">Bifidobacterium aemilianum</name>
    <dbReference type="NCBI Taxonomy" id="2493120"/>
    <lineage>
        <taxon>Bacteria</taxon>
        <taxon>Bacillati</taxon>
        <taxon>Actinomycetota</taxon>
        <taxon>Actinomycetes</taxon>
        <taxon>Bifidobacteriales</taxon>
        <taxon>Bifidobacteriaceae</taxon>
        <taxon>Bifidobacterium</taxon>
    </lineage>
</organism>
<name>A0A366K850_9BIFI</name>
<proteinExistence type="predicted"/>
<dbReference type="OrthoDB" id="2134917at2"/>
<dbReference type="AlphaFoldDB" id="A0A366K850"/>
<evidence type="ECO:0008006" key="3">
    <source>
        <dbReference type="Google" id="ProtNLM"/>
    </source>
</evidence>
<reference evidence="1 2" key="1">
    <citation type="submission" date="2017-10" db="EMBL/GenBank/DDBJ databases">
        <title>Bifidobacterium xylocopum sp. nov. and Bifidobacterium aemilianum sp. nov., from the carpenter bee (Xylocopa violacea) digestive tract.</title>
        <authorList>
            <person name="Alberoni D."/>
            <person name="Baffoni L."/>
            <person name="Di Gioia D."/>
            <person name="Gaggia F."/>
            <person name="Biavati B."/>
        </authorList>
    </citation>
    <scope>NUCLEOTIDE SEQUENCE [LARGE SCALE GENOMIC DNA]</scope>
    <source>
        <strain evidence="1 2">XV10</strain>
    </source>
</reference>
<sequence>MADLNIGDGLRKVFLAGIGAMATTVEKSQDLVDELVKKGELTVEQGKALNTELKHRNAEAKETAKVKVAAQDMAKEKADAEAAAEAEG</sequence>
<gene>
    <name evidence="1" type="ORF">CRD60_07655</name>
</gene>
<dbReference type="RefSeq" id="WP_113860687.1">
    <property type="nucleotide sequence ID" value="NZ_PDCG01000010.1"/>
</dbReference>
<dbReference type="Proteomes" id="UP000252530">
    <property type="component" value="Unassembled WGS sequence"/>
</dbReference>
<accession>A0A366K850</accession>